<evidence type="ECO:0000313" key="2">
    <source>
        <dbReference type="EMBL" id="SRX94424.1"/>
    </source>
</evidence>
<dbReference type="Proteomes" id="UP000252015">
    <property type="component" value="Unassembled WGS sequence"/>
</dbReference>
<keyword evidence="1" id="KW-1133">Transmembrane helix</keyword>
<feature type="transmembrane region" description="Helical" evidence="1">
    <location>
        <begin position="6"/>
        <end position="26"/>
    </location>
</feature>
<organism evidence="2 3">
    <name type="scientific">Mycobacterium shimoidei</name>
    <dbReference type="NCBI Taxonomy" id="29313"/>
    <lineage>
        <taxon>Bacteria</taxon>
        <taxon>Bacillati</taxon>
        <taxon>Actinomycetota</taxon>
        <taxon>Actinomycetes</taxon>
        <taxon>Mycobacteriales</taxon>
        <taxon>Mycobacteriaceae</taxon>
        <taxon>Mycobacterium</taxon>
    </lineage>
</organism>
<keyword evidence="1" id="KW-0812">Transmembrane</keyword>
<evidence type="ECO:0000256" key="1">
    <source>
        <dbReference type="SAM" id="Phobius"/>
    </source>
</evidence>
<proteinExistence type="predicted"/>
<evidence type="ECO:0000313" key="3">
    <source>
        <dbReference type="Proteomes" id="UP000252015"/>
    </source>
</evidence>
<name>A0A375YZU6_MYCSH</name>
<accession>A0A375YZU6</accession>
<dbReference type="AlphaFoldDB" id="A0A375YZU6"/>
<keyword evidence="3" id="KW-1185">Reference proteome</keyword>
<protein>
    <submittedName>
        <fullName evidence="2">Uncharacterized protein</fullName>
    </submittedName>
</protein>
<dbReference type="EMBL" id="UEGW01000001">
    <property type="protein sequence ID" value="SRX94424.1"/>
    <property type="molecule type" value="Genomic_DNA"/>
</dbReference>
<sequence length="32" mass="3792">MWQELVRMAVTWVVMCGLVAFFYWMMGSIGTF</sequence>
<gene>
    <name evidence="2" type="ORF">MSP7336_02678</name>
</gene>
<reference evidence="2 3" key="1">
    <citation type="submission" date="2018-05" db="EMBL/GenBank/DDBJ databases">
        <authorList>
            <consortium name="IHU Genomes"/>
        </authorList>
    </citation>
    <scope>NUCLEOTIDE SEQUENCE [LARGE SCALE GENOMIC DNA]</scope>
    <source>
        <strain evidence="2 3">P7336</strain>
    </source>
</reference>
<keyword evidence="1" id="KW-0472">Membrane</keyword>